<accession>A0A7G1HT53</accession>
<evidence type="ECO:0000313" key="3">
    <source>
        <dbReference type="EMBL" id="BCI62690.1"/>
    </source>
</evidence>
<name>A0A7G1HT53_9BACT</name>
<dbReference type="EMBL" id="AP023322">
    <property type="protein sequence ID" value="BCI62690.1"/>
    <property type="molecule type" value="Genomic_DNA"/>
</dbReference>
<dbReference type="Proteomes" id="UP000594042">
    <property type="component" value="Chromosome"/>
</dbReference>
<dbReference type="PROSITE" id="PS50109">
    <property type="entry name" value="HIS_KIN"/>
    <property type="match status" value="1"/>
</dbReference>
<organism evidence="3 4">
    <name type="scientific">Coprobacter secundus subsp. similis</name>
    <dbReference type="NCBI Taxonomy" id="2751153"/>
    <lineage>
        <taxon>Bacteria</taxon>
        <taxon>Pseudomonadati</taxon>
        <taxon>Bacteroidota</taxon>
        <taxon>Bacteroidia</taxon>
        <taxon>Bacteroidales</taxon>
        <taxon>Barnesiellaceae</taxon>
        <taxon>Coprobacter</taxon>
    </lineage>
</organism>
<gene>
    <name evidence="3" type="ORF">Cop2CBH44_10430</name>
</gene>
<keyword evidence="4" id="KW-1185">Reference proteome</keyword>
<evidence type="ECO:0000256" key="1">
    <source>
        <dbReference type="SAM" id="Coils"/>
    </source>
</evidence>
<dbReference type="AlphaFoldDB" id="A0A7G1HT53"/>
<dbReference type="Pfam" id="PF13589">
    <property type="entry name" value="HATPase_c_3"/>
    <property type="match status" value="1"/>
</dbReference>
<reference evidence="4" key="1">
    <citation type="submission" date="2020-07" db="EMBL/GenBank/DDBJ databases">
        <title>Complete genome sequencing of Coprobacter sp. strain 2CBH44.</title>
        <authorList>
            <person name="Sakamoto M."/>
            <person name="Murakami T."/>
            <person name="Mori H."/>
        </authorList>
    </citation>
    <scope>NUCLEOTIDE SEQUENCE [LARGE SCALE GENOMIC DNA]</scope>
    <source>
        <strain evidence="4">2CBH44</strain>
    </source>
</reference>
<feature type="domain" description="Histidine kinase" evidence="2">
    <location>
        <begin position="536"/>
        <end position="767"/>
    </location>
</feature>
<sequence>MKIPFAISARTAHLIGMENFANAEGAIIELVKNAYDADADTCVVVADIREDNVKSKLFIIDNGSGMTDEIIIKHWMTIGTDDKLLNARSSNKKRVKSGAKGIGRFALNRLGTSAEMLSFASNEFGKGYVWNVDWKKFDKARVLSDVEANLEEITIDYLASKLNEYGINRLPIYDKLVSENFHGTILCISHLNDDWNDDALNGLLKNLEMLIPAELQSSFELYLYKMHDLQWSGKVNPMEYEDYDYKISAQYEGGREIQIKIERNELNFSKLETFYSKVFLRDAMKVEPFRLEDFQKREITQTIQINEKVDANLLEQVGKFGFTFFFLKNTLKDDRDKDGNQKYPYNLFDESARTHWLDRFGGVRIYRDEFRVRPYGENGDDWLGLGRRQAKSPGGAGQKMGGYRIRPNQIAGVVKISRLTNAAFEDKSSREGIQENAVFALFKNLLLQIISAFELDRNTIMYNLSELYKEEHPQTAQAKEIANKALESKDENLSKEAEDLKILAADYKSLETELSDKEAELSMLRGLASMGISSATFTHELRSVMLRLLPRNELLKNILLQYLPEKQFEGMRFDNPYQELRNMKAEDEKLYNWLLYSLNSIRRSKRDWVDIDLSNYFTLFIESWKPILLRKLIHIDLQLINMDGTFLKGFEMDLDSIFNNFVTNSISAFLTSKEENKTISVRVSNDHGYAVIDFVDNGIGLSQEYKNTPDVIFNAFETSIVDNQNNKIGTGMGLFIAKGIISKYPDAMIALLPVEKGFGIRTIFKIK</sequence>
<dbReference type="InterPro" id="IPR036890">
    <property type="entry name" value="HATPase_C_sf"/>
</dbReference>
<dbReference type="SUPFAM" id="SSF55874">
    <property type="entry name" value="ATPase domain of HSP90 chaperone/DNA topoisomerase II/histidine kinase"/>
    <property type="match status" value="2"/>
</dbReference>
<keyword evidence="1" id="KW-0175">Coiled coil</keyword>
<feature type="coiled-coil region" evidence="1">
    <location>
        <begin position="476"/>
        <end position="527"/>
    </location>
</feature>
<dbReference type="REBASE" id="444705">
    <property type="entry name" value="Csp2CBH44ORF10460P"/>
</dbReference>
<dbReference type="Pfam" id="PF02518">
    <property type="entry name" value="HATPase_c"/>
    <property type="match status" value="1"/>
</dbReference>
<dbReference type="InterPro" id="IPR003594">
    <property type="entry name" value="HATPase_dom"/>
</dbReference>
<proteinExistence type="predicted"/>
<dbReference type="KEGG" id="copr:Cop2CBH44_10430"/>
<evidence type="ECO:0000313" key="4">
    <source>
        <dbReference type="Proteomes" id="UP000594042"/>
    </source>
</evidence>
<dbReference type="RefSeq" id="WP_087384146.1">
    <property type="nucleotide sequence ID" value="NZ_AP023322.1"/>
</dbReference>
<dbReference type="InterPro" id="IPR005467">
    <property type="entry name" value="His_kinase_dom"/>
</dbReference>
<dbReference type="Gene3D" id="3.30.565.10">
    <property type="entry name" value="Histidine kinase-like ATPase, C-terminal domain"/>
    <property type="match status" value="2"/>
</dbReference>
<protein>
    <recommendedName>
        <fullName evidence="2">Histidine kinase domain-containing protein</fullName>
    </recommendedName>
</protein>
<evidence type="ECO:0000259" key="2">
    <source>
        <dbReference type="PROSITE" id="PS50109"/>
    </source>
</evidence>